<evidence type="ECO:0000256" key="5">
    <source>
        <dbReference type="ARBA" id="ARBA00022857"/>
    </source>
</evidence>
<proteinExistence type="inferred from homology"/>
<dbReference type="InterPro" id="IPR052206">
    <property type="entry name" value="Retinol_saturase"/>
</dbReference>
<dbReference type="Pfam" id="PF01593">
    <property type="entry name" value="Amino_oxidase"/>
    <property type="match status" value="1"/>
</dbReference>
<keyword evidence="3 8" id="KW-0732">Signal</keyword>
<dbReference type="InterPro" id="IPR002937">
    <property type="entry name" value="Amino_oxidase"/>
</dbReference>
<name>A0A8C3CBD7_CAIMO</name>
<evidence type="ECO:0000313" key="11">
    <source>
        <dbReference type="Proteomes" id="UP000694556"/>
    </source>
</evidence>
<comment type="similarity">
    <text evidence="1">Belongs to the carotenoid/retinoid oxidoreductase family. CrtISO subfamily.</text>
</comment>
<protein>
    <recommendedName>
        <fullName evidence="9">Amine oxidase domain-containing protein</fullName>
    </recommendedName>
</protein>
<evidence type="ECO:0000256" key="4">
    <source>
        <dbReference type="ARBA" id="ARBA00022827"/>
    </source>
</evidence>
<dbReference type="PANTHER" id="PTHR46091:SF2">
    <property type="entry name" value="AMINE OXIDASE DOMAIN-CONTAINING PROTEIN"/>
    <property type="match status" value="1"/>
</dbReference>
<accession>A0A8C3CBD7</accession>
<evidence type="ECO:0000256" key="3">
    <source>
        <dbReference type="ARBA" id="ARBA00022729"/>
    </source>
</evidence>
<reference evidence="10" key="1">
    <citation type="submission" date="2018-09" db="EMBL/GenBank/DDBJ databases">
        <title>Common duck and Muscovy duck high density SNP chip.</title>
        <authorList>
            <person name="Vignal A."/>
            <person name="Thebault N."/>
            <person name="Warren W.C."/>
        </authorList>
    </citation>
    <scope>NUCLEOTIDE SEQUENCE [LARGE SCALE GENOMIC DNA]</scope>
</reference>
<keyword evidence="11" id="KW-1185">Reference proteome</keyword>
<dbReference type="SUPFAM" id="SSF51905">
    <property type="entry name" value="FAD/NAD(P)-binding domain"/>
    <property type="match status" value="1"/>
</dbReference>
<dbReference type="Proteomes" id="UP000694556">
    <property type="component" value="Chromosome 28"/>
</dbReference>
<dbReference type="PANTHER" id="PTHR46091">
    <property type="entry name" value="BLR7054 PROTEIN"/>
    <property type="match status" value="1"/>
</dbReference>
<evidence type="ECO:0000313" key="10">
    <source>
        <dbReference type="Ensembl" id="ENSCMMP00000018842.1"/>
    </source>
</evidence>
<organism evidence="10 11">
    <name type="scientific">Cairina moschata</name>
    <name type="common">Muscovy duck</name>
    <dbReference type="NCBI Taxonomy" id="8855"/>
    <lineage>
        <taxon>Eukaryota</taxon>
        <taxon>Metazoa</taxon>
        <taxon>Chordata</taxon>
        <taxon>Craniata</taxon>
        <taxon>Vertebrata</taxon>
        <taxon>Euteleostomi</taxon>
        <taxon>Archelosauria</taxon>
        <taxon>Archosauria</taxon>
        <taxon>Dinosauria</taxon>
        <taxon>Saurischia</taxon>
        <taxon>Theropoda</taxon>
        <taxon>Coelurosauria</taxon>
        <taxon>Aves</taxon>
        <taxon>Neognathae</taxon>
        <taxon>Galloanserae</taxon>
        <taxon>Anseriformes</taxon>
        <taxon>Anatidae</taxon>
        <taxon>Anatinae</taxon>
        <taxon>Cairina</taxon>
    </lineage>
</organism>
<reference evidence="10" key="2">
    <citation type="submission" date="2025-08" db="UniProtKB">
        <authorList>
            <consortium name="Ensembl"/>
        </authorList>
    </citation>
    <scope>IDENTIFICATION</scope>
</reference>
<evidence type="ECO:0000256" key="2">
    <source>
        <dbReference type="ARBA" id="ARBA00022630"/>
    </source>
</evidence>
<keyword evidence="6" id="KW-0520">NAD</keyword>
<keyword evidence="2" id="KW-0285">Flavoprotein</keyword>
<evidence type="ECO:0000256" key="8">
    <source>
        <dbReference type="SAM" id="SignalP"/>
    </source>
</evidence>
<keyword evidence="5" id="KW-0521">NADP</keyword>
<evidence type="ECO:0000259" key="9">
    <source>
        <dbReference type="Pfam" id="PF01593"/>
    </source>
</evidence>
<dbReference type="AlphaFoldDB" id="A0A8C3CBD7"/>
<keyword evidence="4" id="KW-0274">FAD</keyword>
<feature type="signal peptide" evidence="8">
    <location>
        <begin position="1"/>
        <end position="16"/>
    </location>
</feature>
<dbReference type="GO" id="GO:0016491">
    <property type="term" value="F:oxidoreductase activity"/>
    <property type="evidence" value="ECO:0007669"/>
    <property type="project" value="InterPro"/>
</dbReference>
<dbReference type="Ensembl" id="ENSCMMT00000020683.1">
    <property type="protein sequence ID" value="ENSCMMP00000018842.1"/>
    <property type="gene ID" value="ENSCMMG00000011892.1"/>
</dbReference>
<evidence type="ECO:0000256" key="1">
    <source>
        <dbReference type="ARBA" id="ARBA00005855"/>
    </source>
</evidence>
<feature type="region of interest" description="Disordered" evidence="7">
    <location>
        <begin position="722"/>
        <end position="769"/>
    </location>
</feature>
<feature type="chain" id="PRO_5034101156" description="Amine oxidase domain-containing protein" evidence="8">
    <location>
        <begin position="17"/>
        <end position="798"/>
    </location>
</feature>
<evidence type="ECO:0000256" key="6">
    <source>
        <dbReference type="ARBA" id="ARBA00023027"/>
    </source>
</evidence>
<feature type="region of interest" description="Disordered" evidence="7">
    <location>
        <begin position="580"/>
        <end position="602"/>
    </location>
</feature>
<feature type="domain" description="Amine oxidase" evidence="9">
    <location>
        <begin position="76"/>
        <end position="445"/>
    </location>
</feature>
<dbReference type="InterPro" id="IPR036188">
    <property type="entry name" value="FAD/NAD-bd_sf"/>
</dbReference>
<evidence type="ECO:0000256" key="7">
    <source>
        <dbReference type="SAM" id="MobiDB-lite"/>
    </source>
</evidence>
<sequence>MWATLLLLLLALGVLALGLVAHRLLSPAGNPFARPPTDPPRPLVTDQRARDRVLKRGFSAARVPRDLDAVVIGSGIGGLAAAGTLAKVGKRVLVLEQHDQAGGCCHTFQEQGSEFDVGIHYVGQMHEGSMLRVALDQLTDGQLRWQRLPDPYDEVALGPRRYQLRAGKAAFAAALEEQFPAEKEAIREFMRLSKMASRHVALLALLKMVPRWLAALLLRTGLVHRISPVFRMAATGHSEAVARLTADQDLRALLSYLFYGTAPRDSSFLINVLMVHHYQRGAWYPRGGASEIAFHAVPLIERAGGAVLVRAPVTRVLVSPAGAAVGVAVQKGPSEEEVEIRAPVVISDAGIFNTFGKLLPPPLRSLPDVRSRLAMVRHGMGSFLVFVGLRGSAAELALPATNFWIYPHNDLDTMMTCYAALHRDDVPENLAMMFITFPAAKDPTYEERHPGRSCMTILTMARYEWFEEWAGTRAKHRGAEYQQYKGAIAQRLLERALQRFPQLRDKVEFVEAASPLTNEHYLAAPRGEMYGSEHDVGRFTPEVVAAMRAETPVKNLYLTGKGPRPHVPVSPCPLSPCPLSPYPAPGRRQSPEGGSLQRGVSPRGGGRVPSWWWLCPHGLVALFPIVVAMSPHGSGHVPPWFWPCPPTVVATSPVAVATSPMVVAMPPTVVATSPVVVATSQPRARPQGRTCSAAGWRGPSTGGCSAPRRCWAVCSTWTCCSSRRRSSGAGAGKRPESPGTPLVGTAPCRGTSSQFNKLGRSTGPGPCLTGMGWDGRNGMGMGWDGMGWDGMGMGWDGM</sequence>
<dbReference type="Gene3D" id="3.50.50.60">
    <property type="entry name" value="FAD/NAD(P)-binding domain"/>
    <property type="match status" value="2"/>
</dbReference>
<reference evidence="10" key="3">
    <citation type="submission" date="2025-09" db="UniProtKB">
        <authorList>
            <consortium name="Ensembl"/>
        </authorList>
    </citation>
    <scope>IDENTIFICATION</scope>
</reference>